<dbReference type="Pfam" id="PF00083">
    <property type="entry name" value="Sugar_tr"/>
    <property type="match status" value="1"/>
</dbReference>
<evidence type="ECO:0000256" key="5">
    <source>
        <dbReference type="ARBA" id="ARBA00022989"/>
    </source>
</evidence>
<evidence type="ECO:0000313" key="12">
    <source>
        <dbReference type="Proteomes" id="UP000256328"/>
    </source>
</evidence>
<evidence type="ECO:0000259" key="10">
    <source>
        <dbReference type="PROSITE" id="PS50850"/>
    </source>
</evidence>
<keyword evidence="6 9" id="KW-0472">Membrane</keyword>
<dbReference type="InterPro" id="IPR020846">
    <property type="entry name" value="MFS_dom"/>
</dbReference>
<feature type="transmembrane region" description="Helical" evidence="9">
    <location>
        <begin position="127"/>
        <end position="146"/>
    </location>
</feature>
<keyword evidence="4 9" id="KW-0812">Transmembrane</keyword>
<feature type="transmembrane region" description="Helical" evidence="9">
    <location>
        <begin position="402"/>
        <end position="424"/>
    </location>
</feature>
<evidence type="ECO:0000256" key="4">
    <source>
        <dbReference type="ARBA" id="ARBA00022692"/>
    </source>
</evidence>
<keyword evidence="7" id="KW-0462">Maltose metabolism</keyword>
<name>A0A3D8T9D7_9HELO</name>
<comment type="caution">
    <text evidence="11">The sequence shown here is derived from an EMBL/GenBank/DDBJ whole genome shotgun (WGS) entry which is preliminary data.</text>
</comment>
<organism evidence="11 12">
    <name type="scientific">Coleophoma crateriformis</name>
    <dbReference type="NCBI Taxonomy" id="565419"/>
    <lineage>
        <taxon>Eukaryota</taxon>
        <taxon>Fungi</taxon>
        <taxon>Dikarya</taxon>
        <taxon>Ascomycota</taxon>
        <taxon>Pezizomycotina</taxon>
        <taxon>Leotiomycetes</taxon>
        <taxon>Helotiales</taxon>
        <taxon>Dermateaceae</taxon>
        <taxon>Coleophoma</taxon>
    </lineage>
</organism>
<dbReference type="InterPro" id="IPR005828">
    <property type="entry name" value="MFS_sugar_transport-like"/>
</dbReference>
<dbReference type="InterPro" id="IPR036259">
    <property type="entry name" value="MFS_trans_sf"/>
</dbReference>
<evidence type="ECO:0000256" key="1">
    <source>
        <dbReference type="ARBA" id="ARBA00004141"/>
    </source>
</evidence>
<keyword evidence="3 8" id="KW-0813">Transport</keyword>
<reference evidence="11 12" key="1">
    <citation type="journal article" date="2018" name="IMA Fungus">
        <title>IMA Genome-F 9: Draft genome sequence of Annulohypoxylon stygium, Aspergillus mulundensis, Berkeleyomyces basicola (syn. Thielaviopsis basicola), Ceratocystis smalleyi, two Cercospora beticola strains, Coleophoma cylindrospora, Fusarium fracticaudum, Phialophora cf. hyalina, and Morchella septimelata.</title>
        <authorList>
            <person name="Wingfield B.D."/>
            <person name="Bills G.F."/>
            <person name="Dong Y."/>
            <person name="Huang W."/>
            <person name="Nel W.J."/>
            <person name="Swalarsk-Parry B.S."/>
            <person name="Vaghefi N."/>
            <person name="Wilken P.M."/>
            <person name="An Z."/>
            <person name="de Beer Z.W."/>
            <person name="De Vos L."/>
            <person name="Chen L."/>
            <person name="Duong T.A."/>
            <person name="Gao Y."/>
            <person name="Hammerbacher A."/>
            <person name="Kikkert J.R."/>
            <person name="Li Y."/>
            <person name="Li H."/>
            <person name="Li K."/>
            <person name="Li Q."/>
            <person name="Liu X."/>
            <person name="Ma X."/>
            <person name="Naidoo K."/>
            <person name="Pethybridge S.J."/>
            <person name="Sun J."/>
            <person name="Steenkamp E.T."/>
            <person name="van der Nest M.A."/>
            <person name="van Wyk S."/>
            <person name="Wingfield M.J."/>
            <person name="Xiong C."/>
            <person name="Yue Q."/>
            <person name="Zhang X."/>
        </authorList>
    </citation>
    <scope>NUCLEOTIDE SEQUENCE [LARGE SCALE GENOMIC DNA]</scope>
    <source>
        <strain evidence="11 12">BP5796</strain>
    </source>
</reference>
<dbReference type="InterPro" id="IPR003663">
    <property type="entry name" value="Sugar/inositol_transpt"/>
</dbReference>
<dbReference type="PROSITE" id="PS00217">
    <property type="entry name" value="SUGAR_TRANSPORT_2"/>
    <property type="match status" value="1"/>
</dbReference>
<feature type="transmembrane region" description="Helical" evidence="9">
    <location>
        <begin position="337"/>
        <end position="360"/>
    </location>
</feature>
<dbReference type="GO" id="GO:0005351">
    <property type="term" value="F:carbohydrate:proton symporter activity"/>
    <property type="evidence" value="ECO:0007669"/>
    <property type="project" value="TreeGrafter"/>
</dbReference>
<gene>
    <name evidence="11" type="ORF">BP5796_00955</name>
</gene>
<keyword evidence="5 9" id="KW-1133">Transmembrane helix</keyword>
<dbReference type="Proteomes" id="UP000256328">
    <property type="component" value="Unassembled WGS sequence"/>
</dbReference>
<feature type="transmembrane region" description="Helical" evidence="9">
    <location>
        <begin position="468"/>
        <end position="486"/>
    </location>
</feature>
<evidence type="ECO:0000313" key="11">
    <source>
        <dbReference type="EMBL" id="RDW95192.1"/>
    </source>
</evidence>
<evidence type="ECO:0000256" key="2">
    <source>
        <dbReference type="ARBA" id="ARBA00010992"/>
    </source>
</evidence>
<feature type="domain" description="Major facilitator superfamily (MFS) profile" evidence="10">
    <location>
        <begin position="76"/>
        <end position="525"/>
    </location>
</feature>
<evidence type="ECO:0000256" key="3">
    <source>
        <dbReference type="ARBA" id="ARBA00022448"/>
    </source>
</evidence>
<dbReference type="GO" id="GO:0000023">
    <property type="term" value="P:maltose metabolic process"/>
    <property type="evidence" value="ECO:0007669"/>
    <property type="project" value="UniProtKB-KW"/>
</dbReference>
<evidence type="ECO:0000256" key="9">
    <source>
        <dbReference type="SAM" id="Phobius"/>
    </source>
</evidence>
<comment type="subcellular location">
    <subcellularLocation>
        <location evidence="1">Membrane</location>
        <topology evidence="1">Multi-pass membrane protein</topology>
    </subcellularLocation>
</comment>
<keyword evidence="12" id="KW-1185">Reference proteome</keyword>
<feature type="transmembrane region" description="Helical" evidence="9">
    <location>
        <begin position="215"/>
        <end position="235"/>
    </location>
</feature>
<comment type="similarity">
    <text evidence="2 8">Belongs to the major facilitator superfamily. Sugar transporter (TC 2.A.1.1) family.</text>
</comment>
<feature type="transmembrane region" description="Helical" evidence="9">
    <location>
        <begin position="73"/>
        <end position="100"/>
    </location>
</feature>
<dbReference type="PANTHER" id="PTHR48022:SF5">
    <property type="entry name" value="ALPHA-GLUCOSIDES PERMEASE MPH2-RELATED"/>
    <property type="match status" value="1"/>
</dbReference>
<protein>
    <recommendedName>
        <fullName evidence="10">Major facilitator superfamily (MFS) profile domain-containing protein</fullName>
    </recommendedName>
</protein>
<feature type="transmembrane region" description="Helical" evidence="9">
    <location>
        <begin position="375"/>
        <end position="395"/>
    </location>
</feature>
<dbReference type="GO" id="GO:0016020">
    <property type="term" value="C:membrane"/>
    <property type="evidence" value="ECO:0007669"/>
    <property type="project" value="UniProtKB-SubCell"/>
</dbReference>
<dbReference type="AlphaFoldDB" id="A0A3D8T9D7"/>
<dbReference type="PANTHER" id="PTHR48022">
    <property type="entry name" value="PLASTIDIC GLUCOSE TRANSPORTER 4"/>
    <property type="match status" value="1"/>
</dbReference>
<feature type="transmembrane region" description="Helical" evidence="9">
    <location>
        <begin position="498"/>
        <end position="519"/>
    </location>
</feature>
<dbReference type="FunFam" id="1.20.1250.20:FF:000149">
    <property type="entry name" value="MFS transporter, SP family, general alpha glucoside:H+ symporter"/>
    <property type="match status" value="1"/>
</dbReference>
<dbReference type="PROSITE" id="PS50850">
    <property type="entry name" value="MFS"/>
    <property type="match status" value="1"/>
</dbReference>
<dbReference type="NCBIfam" id="TIGR00879">
    <property type="entry name" value="SP"/>
    <property type="match status" value="1"/>
</dbReference>
<dbReference type="Gene3D" id="1.20.1250.20">
    <property type="entry name" value="MFS general substrate transporter like domains"/>
    <property type="match status" value="1"/>
</dbReference>
<dbReference type="InterPro" id="IPR050360">
    <property type="entry name" value="MFS_Sugar_Transporters"/>
</dbReference>
<dbReference type="EMBL" id="PDLN01000001">
    <property type="protein sequence ID" value="RDW95192.1"/>
    <property type="molecule type" value="Genomic_DNA"/>
</dbReference>
<evidence type="ECO:0000256" key="6">
    <source>
        <dbReference type="ARBA" id="ARBA00023136"/>
    </source>
</evidence>
<accession>A0A3D8T9D7</accession>
<feature type="transmembrane region" description="Helical" evidence="9">
    <location>
        <begin position="158"/>
        <end position="180"/>
    </location>
</feature>
<sequence>MGRSPESISDAPLEGHVTNVEHHDNVLRLADTNIRKLSVVNPDIAHLTLEAKHATDSEKTMTLRQAFPLYKKAMAFSVIFSTAIVMEGYDTALIGAFYAFPPFQQKYGEFVNAETGYQIPARWQTGLSNGALVGEILGLAAAGIIVDRFGYKKTMMASLMMMIAFIFIPFFSQNLVTLLIGDILQGVPWGVFQTMTTAYASEVCPVQLRAYLTTYVNLCWVFGQLIATGVLTSMLKRSDQWAYRIPFAIQWIWPVPILIGVALAPESPWWYVRHNRVDEAKVALRKLTSQNHAAAAGFDVDATVAMYVHTNEIERQSAQKTSYLQCFKGTDLRRTEIVSMVWIIQTLCGSGLMGFSIYFFESAGLTASGAFNLGMGQYALGAVGTIASWFLMSWIGRRTLYCYGLAILTLLLVVIGGLGVPTLVKNGPLGWGIGACILIYTFVYDLTIGPVCYSLVAELSSTRLKAKSIVIARNLYNVAGLVNNALTPNMINPTAWGWGGKAGFFWCGICFLCWVWTFFRLPEPKGRTYGELDVLFEHKVSARLFSSTQVDQFSGEHLEVVQDNFEKSAFTTQHKE</sequence>
<feature type="transmembrane region" description="Helical" evidence="9">
    <location>
        <begin position="430"/>
        <end position="456"/>
    </location>
</feature>
<dbReference type="InterPro" id="IPR005829">
    <property type="entry name" value="Sugar_transporter_CS"/>
</dbReference>
<dbReference type="SUPFAM" id="SSF103473">
    <property type="entry name" value="MFS general substrate transporter"/>
    <property type="match status" value="1"/>
</dbReference>
<dbReference type="OrthoDB" id="6612291at2759"/>
<evidence type="ECO:0000256" key="8">
    <source>
        <dbReference type="RuleBase" id="RU003346"/>
    </source>
</evidence>
<evidence type="ECO:0000256" key="7">
    <source>
        <dbReference type="ARBA" id="ARBA00026248"/>
    </source>
</evidence>
<proteinExistence type="inferred from homology"/>